<keyword evidence="1" id="KW-1133">Transmembrane helix</keyword>
<gene>
    <name evidence="2" type="ORF">US75_C0010G0009</name>
</gene>
<dbReference type="STRING" id="1618583.US75_C0010G0009"/>
<organism evidence="2 3">
    <name type="scientific">Candidatus Woesebacteria bacterium GW2011_GWC1_38_13</name>
    <dbReference type="NCBI Taxonomy" id="1618583"/>
    <lineage>
        <taxon>Bacteria</taxon>
        <taxon>Candidatus Woeseibacteriota</taxon>
    </lineage>
</organism>
<keyword evidence="1" id="KW-0812">Transmembrane</keyword>
<sequence>MKNKNLIVIFSIIIVGGACFFAGMQYQKSRVGSYSAGQFQVGVRPSGFPMRNGNSMQVGRPVSGEILSIEDNTITVKLEDGSSKLVIIADSTKVNKTLDGSREDLMVGEQIMVVGSEGTNGAVTAQSISIGGNFLRTAPLVQPTE</sequence>
<accession>A0A0G0IL48</accession>
<comment type="caution">
    <text evidence="2">The sequence shown here is derived from an EMBL/GenBank/DDBJ whole genome shotgun (WGS) entry which is preliminary data.</text>
</comment>
<evidence type="ECO:0008006" key="4">
    <source>
        <dbReference type="Google" id="ProtNLM"/>
    </source>
</evidence>
<evidence type="ECO:0000313" key="2">
    <source>
        <dbReference type="EMBL" id="KKQ56063.1"/>
    </source>
</evidence>
<keyword evidence="1" id="KW-0472">Membrane</keyword>
<dbReference type="PROSITE" id="PS51257">
    <property type="entry name" value="PROKAR_LIPOPROTEIN"/>
    <property type="match status" value="1"/>
</dbReference>
<evidence type="ECO:0000256" key="1">
    <source>
        <dbReference type="SAM" id="Phobius"/>
    </source>
</evidence>
<dbReference type="AlphaFoldDB" id="A0A0G0IL48"/>
<dbReference type="Proteomes" id="UP000034096">
    <property type="component" value="Unassembled WGS sequence"/>
</dbReference>
<evidence type="ECO:0000313" key="3">
    <source>
        <dbReference type="Proteomes" id="UP000034096"/>
    </source>
</evidence>
<feature type="transmembrane region" description="Helical" evidence="1">
    <location>
        <begin position="6"/>
        <end position="24"/>
    </location>
</feature>
<reference evidence="2 3" key="1">
    <citation type="journal article" date="2015" name="Nature">
        <title>rRNA introns, odd ribosomes, and small enigmatic genomes across a large radiation of phyla.</title>
        <authorList>
            <person name="Brown C.T."/>
            <person name="Hug L.A."/>
            <person name="Thomas B.C."/>
            <person name="Sharon I."/>
            <person name="Castelle C.J."/>
            <person name="Singh A."/>
            <person name="Wilkins M.J."/>
            <person name="Williams K.H."/>
            <person name="Banfield J.F."/>
        </authorList>
    </citation>
    <scope>NUCLEOTIDE SEQUENCE [LARGE SCALE GENOMIC DNA]</scope>
</reference>
<name>A0A0G0IL48_9BACT</name>
<dbReference type="EMBL" id="LBUE01000010">
    <property type="protein sequence ID" value="KKQ56063.1"/>
    <property type="molecule type" value="Genomic_DNA"/>
</dbReference>
<proteinExistence type="predicted"/>
<protein>
    <recommendedName>
        <fullName evidence="4">DUF5666 domain-containing protein</fullName>
    </recommendedName>
</protein>